<feature type="transmembrane region" description="Helical" evidence="9">
    <location>
        <begin position="312"/>
        <end position="330"/>
    </location>
</feature>
<dbReference type="PANTHER" id="PTHR46997">
    <property type="entry name" value="LOW AFFINITY TRYPTOPHAN PERMEASE-RELATED"/>
    <property type="match status" value="1"/>
</dbReference>
<protein>
    <submittedName>
        <fullName evidence="11">Tryptophan/tyrosine permease</fullName>
    </submittedName>
    <submittedName>
        <fullName evidence="10">Tyrosine-specific transport protein</fullName>
    </submittedName>
</protein>
<proteinExistence type="predicted"/>
<evidence type="ECO:0000256" key="6">
    <source>
        <dbReference type="ARBA" id="ARBA00022970"/>
    </source>
</evidence>
<evidence type="ECO:0000256" key="7">
    <source>
        <dbReference type="ARBA" id="ARBA00022989"/>
    </source>
</evidence>
<feature type="transmembrane region" description="Helical" evidence="9">
    <location>
        <begin position="119"/>
        <end position="141"/>
    </location>
</feature>
<dbReference type="Pfam" id="PF03222">
    <property type="entry name" value="Trp_Tyr_perm"/>
    <property type="match status" value="1"/>
</dbReference>
<dbReference type="GO" id="GO:0015173">
    <property type="term" value="F:aromatic amino acid transmembrane transporter activity"/>
    <property type="evidence" value="ECO:0007669"/>
    <property type="project" value="InterPro"/>
</dbReference>
<keyword evidence="12" id="KW-1185">Reference proteome</keyword>
<dbReference type="RefSeq" id="WP_075067374.1">
    <property type="nucleotide sequence ID" value="NZ_LKAJ02000001.1"/>
</dbReference>
<evidence type="ECO:0000256" key="1">
    <source>
        <dbReference type="ARBA" id="ARBA00004429"/>
    </source>
</evidence>
<dbReference type="EMBL" id="LKAJ02000001">
    <property type="protein sequence ID" value="MCS5709833.1"/>
    <property type="molecule type" value="Genomic_DNA"/>
</dbReference>
<keyword evidence="5 9" id="KW-0812">Transmembrane</keyword>
<evidence type="ECO:0000256" key="2">
    <source>
        <dbReference type="ARBA" id="ARBA00022448"/>
    </source>
</evidence>
<feature type="transmembrane region" description="Helical" evidence="9">
    <location>
        <begin position="378"/>
        <end position="398"/>
    </location>
</feature>
<sequence length="402" mass="43708">MSLKNAVGGVALIAGTAIGAAVLALPVATAHLGFAQTALSYIVCWFFMTIGALFLLEANLTVGYGSNLITMAEKTLGKPGKMFTWLVYLILLYALTAAYLGGLGVWVQQGLKVLGHVPSSFTAALAGTFLTIIVISLGTAVTDWVNRLLMIGLIGAFFSLLGLTIGHVDPMLLFSQPAKWDLRPIPLMITAFGSAIVIPSLTEYLHGKEKQLYHVVLIGSLIPLLVYLLWEICIIGIIPLSGNPGLLQIQQQGHPVTDVPKALEMLLQSPKITTASSYFSIFALITSLLGVCLSLFDFLADGLHIQKKLKGKLLLSVITFIPPLLFVLYFPRGFTFALSFAGLFVAILLGILPAIMVWRGRYRLALESPIEPWLGKPILILTILFFVSVIGIECFNQWERFF</sequence>
<feature type="transmembrane region" description="Helical" evidence="9">
    <location>
        <begin position="278"/>
        <end position="300"/>
    </location>
</feature>
<evidence type="ECO:0000256" key="3">
    <source>
        <dbReference type="ARBA" id="ARBA00022475"/>
    </source>
</evidence>
<dbReference type="EMBL" id="LKAJ01000016">
    <property type="protein sequence ID" value="KRG19398.1"/>
    <property type="molecule type" value="Genomic_DNA"/>
</dbReference>
<feature type="transmembrane region" description="Helical" evidence="9">
    <location>
        <begin position="40"/>
        <end position="64"/>
    </location>
</feature>
<evidence type="ECO:0000256" key="5">
    <source>
        <dbReference type="ARBA" id="ARBA00022692"/>
    </source>
</evidence>
<keyword evidence="3" id="KW-1003">Cell membrane</keyword>
<dbReference type="Proteomes" id="UP000051497">
    <property type="component" value="Unassembled WGS sequence"/>
</dbReference>
<feature type="transmembrane region" description="Helical" evidence="9">
    <location>
        <begin position="148"/>
        <end position="165"/>
    </location>
</feature>
<dbReference type="STRING" id="295108.HT99x_02772"/>
<dbReference type="AlphaFoldDB" id="A0A0Q9YFV1"/>
<dbReference type="GO" id="GO:0003333">
    <property type="term" value="P:amino acid transmembrane transport"/>
    <property type="evidence" value="ECO:0007669"/>
    <property type="project" value="InterPro"/>
</dbReference>
<dbReference type="InterPro" id="IPR013059">
    <property type="entry name" value="Trp_tyr_transpt"/>
</dbReference>
<evidence type="ECO:0000313" key="12">
    <source>
        <dbReference type="Proteomes" id="UP000051497"/>
    </source>
</evidence>
<feature type="transmembrane region" description="Helical" evidence="9">
    <location>
        <begin position="336"/>
        <end position="358"/>
    </location>
</feature>
<keyword evidence="8 9" id="KW-0472">Membrane</keyword>
<dbReference type="PANTHER" id="PTHR46997:SF2">
    <property type="entry name" value="TYROSINE-SPECIFIC TRANSPORT SYSTEM"/>
    <property type="match status" value="1"/>
</dbReference>
<gene>
    <name evidence="10" type="primary">tyrP_2</name>
    <name evidence="11" type="ORF">HT99x_000175</name>
    <name evidence="10" type="ORF">HT99x_02772</name>
</gene>
<feature type="transmembrane region" description="Helical" evidence="9">
    <location>
        <begin position="85"/>
        <end position="107"/>
    </location>
</feature>
<keyword evidence="2" id="KW-0813">Transport</keyword>
<evidence type="ECO:0000256" key="4">
    <source>
        <dbReference type="ARBA" id="ARBA00022519"/>
    </source>
</evidence>
<organism evidence="10">
    <name type="scientific">Candidatus Berkiella aquae</name>
    <dbReference type="NCBI Taxonomy" id="295108"/>
    <lineage>
        <taxon>Bacteria</taxon>
        <taxon>Pseudomonadati</taxon>
        <taxon>Pseudomonadota</taxon>
        <taxon>Gammaproteobacteria</taxon>
        <taxon>Candidatus Berkiellales</taxon>
        <taxon>Candidatus Berkiellaceae</taxon>
        <taxon>Candidatus Berkiella</taxon>
    </lineage>
</organism>
<feature type="transmembrane region" description="Helical" evidence="9">
    <location>
        <begin position="185"/>
        <end position="205"/>
    </location>
</feature>
<reference evidence="10" key="1">
    <citation type="submission" date="2015-09" db="EMBL/GenBank/DDBJ databases">
        <title>Draft Genome Sequences of Two Novel Amoeba-resistant Intranuclear Bacteria, Candidatus Berkiella cookevillensis and Candidatus Berkiella aquae.</title>
        <authorList>
            <person name="Mehari Y.T."/>
            <person name="Arivett B.A."/>
            <person name="Farone A.L."/>
            <person name="Gunderson J.H."/>
            <person name="Farone M.B."/>
        </authorList>
    </citation>
    <scope>NUCLEOTIDE SEQUENCE [LARGE SCALE GENOMIC DNA]</scope>
    <source>
        <strain evidence="10">HT99</strain>
    </source>
</reference>
<dbReference type="Gene3D" id="1.20.1740.10">
    <property type="entry name" value="Amino acid/polyamine transporter I"/>
    <property type="match status" value="1"/>
</dbReference>
<dbReference type="OrthoDB" id="18749at2"/>
<evidence type="ECO:0000313" key="10">
    <source>
        <dbReference type="EMBL" id="KRG19398.1"/>
    </source>
</evidence>
<reference evidence="11" key="3">
    <citation type="submission" date="2021-06" db="EMBL/GenBank/DDBJ databases">
        <title>Genomic Description and Analysis of Intracellular Bacteria, Candidatus Berkiella cookevillensis and Candidatus Berkiella aquae.</title>
        <authorList>
            <person name="Kidane D.T."/>
            <person name="Mehari Y.T."/>
            <person name="Rice F.C."/>
            <person name="Arivett B.A."/>
            <person name="Farone A.L."/>
            <person name="Berk S.G."/>
            <person name="Farone M.B."/>
        </authorList>
    </citation>
    <scope>NUCLEOTIDE SEQUENCE</scope>
    <source>
        <strain evidence="11">HT99</strain>
    </source>
</reference>
<accession>A0A0Q9YFV1</accession>
<comment type="subcellular location">
    <subcellularLocation>
        <location evidence="1">Cell inner membrane</location>
        <topology evidence="1">Multi-pass membrane protein</topology>
    </subcellularLocation>
</comment>
<dbReference type="InterPro" id="IPR018227">
    <property type="entry name" value="Amino_acid_transport_2"/>
</dbReference>
<keyword evidence="6" id="KW-0029">Amino-acid transport</keyword>
<dbReference type="PRINTS" id="PR00166">
    <property type="entry name" value="AROAAPRMEASE"/>
</dbReference>
<keyword evidence="4" id="KW-0997">Cell inner membrane</keyword>
<comment type="caution">
    <text evidence="10">The sequence shown here is derived from an EMBL/GenBank/DDBJ whole genome shotgun (WGS) entry which is preliminary data.</text>
</comment>
<keyword evidence="7 9" id="KW-1133">Transmembrane helix</keyword>
<evidence type="ECO:0000256" key="9">
    <source>
        <dbReference type="SAM" id="Phobius"/>
    </source>
</evidence>
<evidence type="ECO:0000313" key="11">
    <source>
        <dbReference type="EMBL" id="MCS5709833.1"/>
    </source>
</evidence>
<name>A0A0Q9YFV1_9GAMM</name>
<evidence type="ECO:0000256" key="8">
    <source>
        <dbReference type="ARBA" id="ARBA00023136"/>
    </source>
</evidence>
<feature type="transmembrane region" description="Helical" evidence="9">
    <location>
        <begin position="212"/>
        <end position="238"/>
    </location>
</feature>
<reference evidence="11" key="2">
    <citation type="journal article" date="2016" name="Genome Announc.">
        <title>Draft Genome Sequences of Two Novel Amoeba-Resistant Intranuclear Bacteria, 'Candidatus Berkiella cookevillensis' and 'Candidatus Berkiella aquae'.</title>
        <authorList>
            <person name="Mehari Y.T."/>
            <person name="Arivett B.A."/>
            <person name="Farone A.L."/>
            <person name="Gunderson J.H."/>
            <person name="Farone M.B."/>
        </authorList>
    </citation>
    <scope>NUCLEOTIDE SEQUENCE</scope>
    <source>
        <strain evidence="11">HT99</strain>
    </source>
</reference>
<dbReference type="GO" id="GO:0005886">
    <property type="term" value="C:plasma membrane"/>
    <property type="evidence" value="ECO:0007669"/>
    <property type="project" value="UniProtKB-SubCell"/>
</dbReference>